<organism evidence="9 10">
    <name type="scientific">Virgisporangium ochraceum</name>
    <dbReference type="NCBI Taxonomy" id="65505"/>
    <lineage>
        <taxon>Bacteria</taxon>
        <taxon>Bacillati</taxon>
        <taxon>Actinomycetota</taxon>
        <taxon>Actinomycetes</taxon>
        <taxon>Micromonosporales</taxon>
        <taxon>Micromonosporaceae</taxon>
        <taxon>Virgisporangium</taxon>
    </lineage>
</organism>
<evidence type="ECO:0000256" key="3">
    <source>
        <dbReference type="ARBA" id="ARBA00009370"/>
    </source>
</evidence>
<accession>A0A8J3ZV43</accession>
<reference evidence="9" key="1">
    <citation type="submission" date="2021-01" db="EMBL/GenBank/DDBJ databases">
        <title>Whole genome shotgun sequence of Virgisporangium ochraceum NBRC 16418.</title>
        <authorList>
            <person name="Komaki H."/>
            <person name="Tamura T."/>
        </authorList>
    </citation>
    <scope>NUCLEOTIDE SEQUENCE</scope>
    <source>
        <strain evidence="9">NBRC 16418</strain>
    </source>
</reference>
<dbReference type="GO" id="GO:0004252">
    <property type="term" value="F:serine-type endopeptidase activity"/>
    <property type="evidence" value="ECO:0007669"/>
    <property type="project" value="InterPro"/>
</dbReference>
<dbReference type="PRINTS" id="PR00727">
    <property type="entry name" value="LEADERPTASE"/>
</dbReference>
<evidence type="ECO:0000256" key="4">
    <source>
        <dbReference type="ARBA" id="ARBA00013208"/>
    </source>
</evidence>
<keyword evidence="5" id="KW-0645">Protease</keyword>
<dbReference type="PROSITE" id="PS00501">
    <property type="entry name" value="SPASE_I_1"/>
    <property type="match status" value="1"/>
</dbReference>
<dbReference type="GO" id="GO:0006465">
    <property type="term" value="P:signal peptide processing"/>
    <property type="evidence" value="ECO:0007669"/>
    <property type="project" value="InterPro"/>
</dbReference>
<evidence type="ECO:0000256" key="6">
    <source>
        <dbReference type="ARBA" id="ARBA00022801"/>
    </source>
</evidence>
<name>A0A8J3ZV43_9ACTN</name>
<protein>
    <recommendedName>
        <fullName evidence="4">signal peptidase I</fullName>
        <ecNumber evidence="4">3.4.21.89</ecNumber>
    </recommendedName>
</protein>
<dbReference type="InterPro" id="IPR036286">
    <property type="entry name" value="LexA/Signal_pep-like_sf"/>
</dbReference>
<evidence type="ECO:0000313" key="9">
    <source>
        <dbReference type="EMBL" id="GIJ70499.1"/>
    </source>
</evidence>
<feature type="domain" description="Peptidase S26" evidence="8">
    <location>
        <begin position="6"/>
        <end position="100"/>
    </location>
</feature>
<dbReference type="Pfam" id="PF10502">
    <property type="entry name" value="Peptidase_S26"/>
    <property type="match status" value="2"/>
</dbReference>
<feature type="domain" description="Peptidase S26" evidence="8">
    <location>
        <begin position="114"/>
        <end position="150"/>
    </location>
</feature>
<evidence type="ECO:0000256" key="5">
    <source>
        <dbReference type="ARBA" id="ARBA00022670"/>
    </source>
</evidence>
<dbReference type="PANTHER" id="PTHR43390">
    <property type="entry name" value="SIGNAL PEPTIDASE I"/>
    <property type="match status" value="1"/>
</dbReference>
<evidence type="ECO:0000256" key="7">
    <source>
        <dbReference type="PIRSR" id="PIRSR600223-1"/>
    </source>
</evidence>
<sequence length="154" mass="16252">MLYAAVVVVAVAAVLLAIDGVRRRFAVVTVDGMSMAPTFTHGDRVLVRRVAPSALRLGQVVVLQQHADHQSWDTAPLPARAVGTSRWYIKRIAAAPGDPVPPSAVRGVGAPAGTPVPVGRLVVIGDNVGESTDSRFWGYAPVDRVLGVVVRRMG</sequence>
<comment type="caution">
    <text evidence="9">The sequence shown here is derived from an EMBL/GenBank/DDBJ whole genome shotgun (WGS) entry which is preliminary data.</text>
</comment>
<dbReference type="EMBL" id="BOPH01000081">
    <property type="protein sequence ID" value="GIJ70499.1"/>
    <property type="molecule type" value="Genomic_DNA"/>
</dbReference>
<dbReference type="GO" id="GO:0005886">
    <property type="term" value="C:plasma membrane"/>
    <property type="evidence" value="ECO:0007669"/>
    <property type="project" value="UniProtKB-SubCell"/>
</dbReference>
<evidence type="ECO:0000313" key="10">
    <source>
        <dbReference type="Proteomes" id="UP000635606"/>
    </source>
</evidence>
<dbReference type="RefSeq" id="WP_203930397.1">
    <property type="nucleotide sequence ID" value="NZ_BOPH01000081.1"/>
</dbReference>
<feature type="active site" evidence="7">
    <location>
        <position position="34"/>
    </location>
</feature>
<dbReference type="InterPro" id="IPR019756">
    <property type="entry name" value="Pept_S26A_signal_pept_1_Ser-AS"/>
</dbReference>
<dbReference type="Proteomes" id="UP000635606">
    <property type="component" value="Unassembled WGS sequence"/>
</dbReference>
<dbReference type="PROSITE" id="PS00761">
    <property type="entry name" value="SPASE_I_3"/>
    <property type="match status" value="1"/>
</dbReference>
<dbReference type="InterPro" id="IPR019758">
    <property type="entry name" value="Pept_S26A_signal_pept_1_CS"/>
</dbReference>
<keyword evidence="10" id="KW-1185">Reference proteome</keyword>
<dbReference type="PANTHER" id="PTHR43390:SF1">
    <property type="entry name" value="CHLOROPLAST PROCESSING PEPTIDASE"/>
    <property type="match status" value="1"/>
</dbReference>
<dbReference type="InterPro" id="IPR019533">
    <property type="entry name" value="Peptidase_S26"/>
</dbReference>
<dbReference type="InterPro" id="IPR000223">
    <property type="entry name" value="Pept_S26A_signal_pept_1"/>
</dbReference>
<dbReference type="EC" id="3.4.21.89" evidence="4"/>
<dbReference type="SUPFAM" id="SSF51306">
    <property type="entry name" value="LexA/Signal peptidase"/>
    <property type="match status" value="1"/>
</dbReference>
<comment type="catalytic activity">
    <reaction evidence="1">
        <text>Cleavage of hydrophobic, N-terminal signal or leader sequences from secreted and periplasmic proteins.</text>
        <dbReference type="EC" id="3.4.21.89"/>
    </reaction>
</comment>
<dbReference type="CDD" id="cd06530">
    <property type="entry name" value="S26_SPase_I"/>
    <property type="match status" value="1"/>
</dbReference>
<evidence type="ECO:0000259" key="8">
    <source>
        <dbReference type="Pfam" id="PF10502"/>
    </source>
</evidence>
<dbReference type="GO" id="GO:0009003">
    <property type="term" value="F:signal peptidase activity"/>
    <property type="evidence" value="ECO:0007669"/>
    <property type="project" value="UniProtKB-EC"/>
</dbReference>
<evidence type="ECO:0000256" key="1">
    <source>
        <dbReference type="ARBA" id="ARBA00000677"/>
    </source>
</evidence>
<comment type="similarity">
    <text evidence="3">Belongs to the peptidase S26 family.</text>
</comment>
<comment type="subcellular location">
    <subcellularLocation>
        <location evidence="2">Cell membrane</location>
        <topology evidence="2">Single-pass type II membrane protein</topology>
    </subcellularLocation>
</comment>
<gene>
    <name evidence="9" type="primary">lepB_1</name>
    <name evidence="9" type="ORF">Voc01_054160</name>
</gene>
<evidence type="ECO:0000256" key="2">
    <source>
        <dbReference type="ARBA" id="ARBA00004401"/>
    </source>
</evidence>
<keyword evidence="6" id="KW-0378">Hydrolase</keyword>
<dbReference type="AlphaFoldDB" id="A0A8J3ZV43"/>
<feature type="active site" evidence="7">
    <location>
        <position position="90"/>
    </location>
</feature>
<proteinExistence type="inferred from homology"/>
<dbReference type="Gene3D" id="2.10.109.10">
    <property type="entry name" value="Umud Fragment, subunit A"/>
    <property type="match status" value="1"/>
</dbReference>